<evidence type="ECO:0000256" key="3">
    <source>
        <dbReference type="PROSITE-ProRule" id="PRU00221"/>
    </source>
</evidence>
<dbReference type="PANTHER" id="PTHR19848:SF8">
    <property type="entry name" value="F-BOX AND WD REPEAT DOMAIN CONTAINING 7"/>
    <property type="match status" value="1"/>
</dbReference>
<feature type="repeat" description="WD" evidence="3">
    <location>
        <begin position="40"/>
        <end position="81"/>
    </location>
</feature>
<dbReference type="Proteomes" id="UP001180551">
    <property type="component" value="Unassembled WGS sequence"/>
</dbReference>
<comment type="caution">
    <text evidence="4">The sequence shown here is derived from an EMBL/GenBank/DDBJ whole genome shotgun (WGS) entry which is preliminary data.</text>
</comment>
<dbReference type="InterPro" id="IPR036322">
    <property type="entry name" value="WD40_repeat_dom_sf"/>
</dbReference>
<keyword evidence="5" id="KW-1185">Reference proteome</keyword>
<dbReference type="PROSITE" id="PS50294">
    <property type="entry name" value="WD_REPEATS_REGION"/>
    <property type="match status" value="2"/>
</dbReference>
<evidence type="ECO:0000256" key="1">
    <source>
        <dbReference type="ARBA" id="ARBA00022574"/>
    </source>
</evidence>
<sequence length="573" mass="60965">MIKHTSPISGIDAHGGLVVTAGYDNRVILWNASTRTALTEARHDHLANQCRFSASGRIVVTSSSDYSARLWSVPDLRLITVLTDQKDDVEMTVVSPDETRVATAARDHLARIYDLDGRLIHRLEGHEADVLSVEWVRDGTELVTTSDDGTVRRWDAAGGSLLSTIDLGDAETDTVAVLGVDRFALGNDEGELILTGPSGTRRHRVHDAGIKRLAYDAEGGILLSSSYDRTVRLWRLDREKDPVHLLTSEVPADVWLRSCARLDATRWVFGTFGSSYAVFDRDTGSWDLTGVEPTPGLNAVATTPLGRFTVGDSGTVRRDDEVSAELGSCCNFVTPVAGTVVSGGQLGALYDARTGAVLHQHRSPLNCAAVHPTPDGDVLVVGTYTGEALVLRDEAGTGLKLVGEHRIQENAIKGVAVQGDVLFSVCATGAARWHSLPDLKRIAGDDAAHARIANGAAALPDGRFVSVSRDLTLRIWTAGGEQQDVVPTPHRNSIKCVAVDPHTGLIATGGYHGRVAVYDPGAGEWVRDARPTTAGISALAAAGAPGRFLASSYDGRVYEIEAPAAVGSAGRSK</sequence>
<keyword evidence="2" id="KW-0677">Repeat</keyword>
<dbReference type="InterPro" id="IPR020472">
    <property type="entry name" value="WD40_PAC1"/>
</dbReference>
<evidence type="ECO:0000256" key="2">
    <source>
        <dbReference type="ARBA" id="ARBA00022737"/>
    </source>
</evidence>
<organism evidence="4 5">
    <name type="scientific">Streptomyces mooreae</name>
    <dbReference type="NCBI Taxonomy" id="3075523"/>
    <lineage>
        <taxon>Bacteria</taxon>
        <taxon>Bacillati</taxon>
        <taxon>Actinomycetota</taxon>
        <taxon>Actinomycetes</taxon>
        <taxon>Kitasatosporales</taxon>
        <taxon>Streptomycetaceae</taxon>
        <taxon>Streptomyces</taxon>
    </lineage>
</organism>
<accession>A0ABU2SZF2</accession>
<dbReference type="PROSITE" id="PS50082">
    <property type="entry name" value="WD_REPEATS_2"/>
    <property type="match status" value="4"/>
</dbReference>
<dbReference type="InterPro" id="IPR015943">
    <property type="entry name" value="WD40/YVTN_repeat-like_dom_sf"/>
</dbReference>
<keyword evidence="1 3" id="KW-0853">WD repeat</keyword>
<protein>
    <submittedName>
        <fullName evidence="4">WD40 repeat domain-containing protein</fullName>
    </submittedName>
</protein>
<dbReference type="InterPro" id="IPR019775">
    <property type="entry name" value="WD40_repeat_CS"/>
</dbReference>
<dbReference type="InterPro" id="IPR001680">
    <property type="entry name" value="WD40_rpt"/>
</dbReference>
<dbReference type="SMART" id="SM00320">
    <property type="entry name" value="WD40"/>
    <property type="match status" value="8"/>
</dbReference>
<dbReference type="Pfam" id="PF00400">
    <property type="entry name" value="WD40"/>
    <property type="match status" value="5"/>
</dbReference>
<dbReference type="Gene3D" id="2.130.10.10">
    <property type="entry name" value="YVTN repeat-like/Quinoprotein amine dehydrogenase"/>
    <property type="match status" value="3"/>
</dbReference>
<dbReference type="PRINTS" id="PR00320">
    <property type="entry name" value="GPROTEINBRPT"/>
</dbReference>
<feature type="repeat" description="WD" evidence="3">
    <location>
        <begin position="123"/>
        <end position="164"/>
    </location>
</feature>
<dbReference type="PANTHER" id="PTHR19848">
    <property type="entry name" value="WD40 REPEAT PROTEIN"/>
    <property type="match status" value="1"/>
</dbReference>
<proteinExistence type="predicted"/>
<gene>
    <name evidence="4" type="ORF">RM550_01300</name>
</gene>
<dbReference type="SUPFAM" id="SSF50978">
    <property type="entry name" value="WD40 repeat-like"/>
    <property type="match status" value="2"/>
</dbReference>
<dbReference type="RefSeq" id="WP_311621803.1">
    <property type="nucleotide sequence ID" value="NZ_JAVRFE010000001.1"/>
</dbReference>
<dbReference type="CDD" id="cd00200">
    <property type="entry name" value="WD40"/>
    <property type="match status" value="1"/>
</dbReference>
<dbReference type="EMBL" id="JAVRFE010000001">
    <property type="protein sequence ID" value="MDT0454374.1"/>
    <property type="molecule type" value="Genomic_DNA"/>
</dbReference>
<feature type="repeat" description="WD" evidence="3">
    <location>
        <begin position="1"/>
        <end position="40"/>
    </location>
</feature>
<dbReference type="PROSITE" id="PS00678">
    <property type="entry name" value="WD_REPEATS_1"/>
    <property type="match status" value="1"/>
</dbReference>
<name>A0ABU2SZF2_9ACTN</name>
<evidence type="ECO:0000313" key="5">
    <source>
        <dbReference type="Proteomes" id="UP001180551"/>
    </source>
</evidence>
<feature type="repeat" description="WD" evidence="3">
    <location>
        <begin position="203"/>
        <end position="237"/>
    </location>
</feature>
<reference evidence="4" key="1">
    <citation type="submission" date="2024-05" db="EMBL/GenBank/DDBJ databases">
        <title>30 novel species of actinomycetes from the DSMZ collection.</title>
        <authorList>
            <person name="Nouioui I."/>
        </authorList>
    </citation>
    <scope>NUCLEOTIDE SEQUENCE</scope>
    <source>
        <strain evidence="4">DSM 41527</strain>
    </source>
</reference>
<evidence type="ECO:0000313" key="4">
    <source>
        <dbReference type="EMBL" id="MDT0454374.1"/>
    </source>
</evidence>